<dbReference type="GO" id="GO:0006890">
    <property type="term" value="P:retrograde vesicle-mediated transport, Golgi to endoplasmic reticulum"/>
    <property type="evidence" value="ECO:0007669"/>
    <property type="project" value="TreeGrafter"/>
</dbReference>
<dbReference type="Pfam" id="PF03248">
    <property type="entry name" value="Rer1"/>
    <property type="match status" value="1"/>
</dbReference>
<evidence type="ECO:0000313" key="7">
    <source>
        <dbReference type="EMBL" id="KAF5961356.1"/>
    </source>
</evidence>
<protein>
    <recommendedName>
        <fullName evidence="9">Protein RER1</fullName>
    </recommendedName>
</protein>
<sequence>MSRICIYAIHASLKLKDTNRADYVQVTYSITTFGICLVMTFFSIFDVPVSWPILLVYWVLLFTLTMKRQILHMIKNTNMFHSPSGNRGCKISWFNLCLLYDRKREPLTESASLTS</sequence>
<gene>
    <name evidence="7" type="ORF">HYC85_002565</name>
</gene>
<reference evidence="8" key="1">
    <citation type="journal article" date="2020" name="Nat. Commun.">
        <title>Genome assembly of wild tea tree DASZ reveals pedigree and selection history of tea varieties.</title>
        <authorList>
            <person name="Zhang W."/>
            <person name="Zhang Y."/>
            <person name="Qiu H."/>
            <person name="Guo Y."/>
            <person name="Wan H."/>
            <person name="Zhang X."/>
            <person name="Scossa F."/>
            <person name="Alseekh S."/>
            <person name="Zhang Q."/>
            <person name="Wang P."/>
            <person name="Xu L."/>
            <person name="Schmidt M.H."/>
            <person name="Jia X."/>
            <person name="Li D."/>
            <person name="Zhu A."/>
            <person name="Guo F."/>
            <person name="Chen W."/>
            <person name="Ni D."/>
            <person name="Usadel B."/>
            <person name="Fernie A.R."/>
            <person name="Wen W."/>
        </authorList>
    </citation>
    <scope>NUCLEOTIDE SEQUENCE [LARGE SCALE GENOMIC DNA]</scope>
    <source>
        <strain evidence="8">cv. G240</strain>
    </source>
</reference>
<comment type="subcellular location">
    <subcellularLocation>
        <location evidence="1">Membrane</location>
        <topology evidence="1">Multi-pass membrane protein</topology>
    </subcellularLocation>
</comment>
<dbReference type="GO" id="GO:0005783">
    <property type="term" value="C:endoplasmic reticulum"/>
    <property type="evidence" value="ECO:0007669"/>
    <property type="project" value="GOC"/>
</dbReference>
<feature type="transmembrane region" description="Helical" evidence="6">
    <location>
        <begin position="49"/>
        <end position="66"/>
    </location>
</feature>
<dbReference type="GO" id="GO:0000139">
    <property type="term" value="C:Golgi membrane"/>
    <property type="evidence" value="ECO:0007669"/>
    <property type="project" value="TreeGrafter"/>
</dbReference>
<dbReference type="PANTHER" id="PTHR10743">
    <property type="entry name" value="PROTEIN RER1"/>
    <property type="match status" value="1"/>
</dbReference>
<evidence type="ECO:0000256" key="4">
    <source>
        <dbReference type="ARBA" id="ARBA00022989"/>
    </source>
</evidence>
<dbReference type="GO" id="GO:0006621">
    <property type="term" value="P:protein retention in ER lumen"/>
    <property type="evidence" value="ECO:0007669"/>
    <property type="project" value="TreeGrafter"/>
</dbReference>
<keyword evidence="5 6" id="KW-0472">Membrane</keyword>
<dbReference type="InterPro" id="IPR004932">
    <property type="entry name" value="Rer1"/>
</dbReference>
<dbReference type="Proteomes" id="UP000593564">
    <property type="component" value="Unassembled WGS sequence"/>
</dbReference>
<evidence type="ECO:0000256" key="3">
    <source>
        <dbReference type="ARBA" id="ARBA00022692"/>
    </source>
</evidence>
<evidence type="ECO:0000256" key="1">
    <source>
        <dbReference type="ARBA" id="ARBA00004141"/>
    </source>
</evidence>
<evidence type="ECO:0000256" key="2">
    <source>
        <dbReference type="ARBA" id="ARBA00006070"/>
    </source>
</evidence>
<name>A0A7J7IA25_CAMSI</name>
<comment type="similarity">
    <text evidence="2">Belongs to the RER1 family.</text>
</comment>
<evidence type="ECO:0008006" key="9">
    <source>
        <dbReference type="Google" id="ProtNLM"/>
    </source>
</evidence>
<keyword evidence="4 6" id="KW-1133">Transmembrane helix</keyword>
<evidence type="ECO:0000256" key="5">
    <source>
        <dbReference type="ARBA" id="ARBA00023136"/>
    </source>
</evidence>
<accession>A0A7J7IA25</accession>
<organism evidence="7 8">
    <name type="scientific">Camellia sinensis</name>
    <name type="common">Tea plant</name>
    <name type="synonym">Thea sinensis</name>
    <dbReference type="NCBI Taxonomy" id="4442"/>
    <lineage>
        <taxon>Eukaryota</taxon>
        <taxon>Viridiplantae</taxon>
        <taxon>Streptophyta</taxon>
        <taxon>Embryophyta</taxon>
        <taxon>Tracheophyta</taxon>
        <taxon>Spermatophyta</taxon>
        <taxon>Magnoliopsida</taxon>
        <taxon>eudicotyledons</taxon>
        <taxon>Gunneridae</taxon>
        <taxon>Pentapetalae</taxon>
        <taxon>asterids</taxon>
        <taxon>Ericales</taxon>
        <taxon>Theaceae</taxon>
        <taxon>Camellia</taxon>
    </lineage>
</organism>
<proteinExistence type="inferred from homology"/>
<keyword evidence="8" id="KW-1185">Reference proteome</keyword>
<dbReference type="PANTHER" id="PTHR10743:SF0">
    <property type="entry name" value="PROTEIN RER1"/>
    <property type="match status" value="1"/>
</dbReference>
<dbReference type="EMBL" id="JACBKZ010000001">
    <property type="protein sequence ID" value="KAF5961356.1"/>
    <property type="molecule type" value="Genomic_DNA"/>
</dbReference>
<keyword evidence="3 6" id="KW-0812">Transmembrane</keyword>
<dbReference type="AlphaFoldDB" id="A0A7J7IA25"/>
<reference evidence="7 8" key="2">
    <citation type="submission" date="2020-07" db="EMBL/GenBank/DDBJ databases">
        <title>Genome assembly of wild tea tree DASZ reveals pedigree and selection history of tea varieties.</title>
        <authorList>
            <person name="Zhang W."/>
        </authorList>
    </citation>
    <scope>NUCLEOTIDE SEQUENCE [LARGE SCALE GENOMIC DNA]</scope>
    <source>
        <strain evidence="8">cv. G240</strain>
        <tissue evidence="7">Leaf</tissue>
    </source>
</reference>
<evidence type="ECO:0000256" key="6">
    <source>
        <dbReference type="SAM" id="Phobius"/>
    </source>
</evidence>
<feature type="transmembrane region" description="Helical" evidence="6">
    <location>
        <begin position="21"/>
        <end position="43"/>
    </location>
</feature>
<comment type="caution">
    <text evidence="7">The sequence shown here is derived from an EMBL/GenBank/DDBJ whole genome shotgun (WGS) entry which is preliminary data.</text>
</comment>
<evidence type="ECO:0000313" key="8">
    <source>
        <dbReference type="Proteomes" id="UP000593564"/>
    </source>
</evidence>